<accession>A0A815WQJ9</accession>
<reference evidence="2" key="1">
    <citation type="submission" date="2021-02" db="EMBL/GenBank/DDBJ databases">
        <authorList>
            <person name="Nowell W R."/>
        </authorList>
    </citation>
    <scope>NUCLEOTIDE SEQUENCE</scope>
</reference>
<dbReference type="EMBL" id="CAJNOH010002051">
    <property type="protein sequence ID" value="CAF1269433.1"/>
    <property type="molecule type" value="Genomic_DNA"/>
</dbReference>
<evidence type="ECO:0000313" key="1">
    <source>
        <dbReference type="EMBL" id="CAF1269433.1"/>
    </source>
</evidence>
<comment type="caution">
    <text evidence="2">The sequence shown here is derived from an EMBL/GenBank/DDBJ whole genome shotgun (WGS) entry which is preliminary data.</text>
</comment>
<organism evidence="2 3">
    <name type="scientific">Rotaria sordida</name>
    <dbReference type="NCBI Taxonomy" id="392033"/>
    <lineage>
        <taxon>Eukaryota</taxon>
        <taxon>Metazoa</taxon>
        <taxon>Spiralia</taxon>
        <taxon>Gnathifera</taxon>
        <taxon>Rotifera</taxon>
        <taxon>Eurotatoria</taxon>
        <taxon>Bdelloidea</taxon>
        <taxon>Philodinida</taxon>
        <taxon>Philodinidae</taxon>
        <taxon>Rotaria</taxon>
    </lineage>
</organism>
<protein>
    <submittedName>
        <fullName evidence="2">Uncharacterized protein</fullName>
    </submittedName>
</protein>
<keyword evidence="3" id="KW-1185">Reference proteome</keyword>
<evidence type="ECO:0000313" key="2">
    <source>
        <dbReference type="EMBL" id="CAF1549025.1"/>
    </source>
</evidence>
<proteinExistence type="predicted"/>
<dbReference type="Proteomes" id="UP000663854">
    <property type="component" value="Unassembled WGS sequence"/>
</dbReference>
<sequence length="76" mass="8397">MAEDKRRSSIKGQATYPLIPGLTPASISEAIEAALNAGNAGPPLRIRRGRNADEFRLELQRNIRFSTGNKYITKNI</sequence>
<dbReference type="Proteomes" id="UP000663870">
    <property type="component" value="Unassembled WGS sequence"/>
</dbReference>
<name>A0A815WQJ9_9BILA</name>
<dbReference type="EMBL" id="CAJNOL010003148">
    <property type="protein sequence ID" value="CAF1549025.1"/>
    <property type="molecule type" value="Genomic_DNA"/>
</dbReference>
<evidence type="ECO:0000313" key="3">
    <source>
        <dbReference type="Proteomes" id="UP000663870"/>
    </source>
</evidence>
<gene>
    <name evidence="2" type="ORF">JXQ802_LOCUS43494</name>
    <name evidence="1" type="ORF">PYM288_LOCUS28298</name>
</gene>
<dbReference type="AlphaFoldDB" id="A0A815WQJ9"/>